<organism evidence="1 2">
    <name type="scientific">Streptomyces osmaniensis</name>
    <dbReference type="NCBI Taxonomy" id="593134"/>
    <lineage>
        <taxon>Bacteria</taxon>
        <taxon>Bacillati</taxon>
        <taxon>Actinomycetota</taxon>
        <taxon>Actinomycetes</taxon>
        <taxon>Kitasatosporales</taxon>
        <taxon>Streptomycetaceae</taxon>
        <taxon>Streptomyces</taxon>
    </lineage>
</organism>
<dbReference type="EMBL" id="BAABCE010000045">
    <property type="protein sequence ID" value="GAA3597006.1"/>
    <property type="molecule type" value="Genomic_DNA"/>
</dbReference>
<reference evidence="2" key="1">
    <citation type="journal article" date="2019" name="Int. J. Syst. Evol. Microbiol.">
        <title>The Global Catalogue of Microorganisms (GCM) 10K type strain sequencing project: providing services to taxonomists for standard genome sequencing and annotation.</title>
        <authorList>
            <consortium name="The Broad Institute Genomics Platform"/>
            <consortium name="The Broad Institute Genome Sequencing Center for Infectious Disease"/>
            <person name="Wu L."/>
            <person name="Ma J."/>
        </authorList>
    </citation>
    <scope>NUCLEOTIDE SEQUENCE [LARGE SCALE GENOMIC DNA]</scope>
    <source>
        <strain evidence="2">JCM 17656</strain>
    </source>
</reference>
<dbReference type="Proteomes" id="UP001500707">
    <property type="component" value="Unassembled WGS sequence"/>
</dbReference>
<keyword evidence="2" id="KW-1185">Reference proteome</keyword>
<comment type="caution">
    <text evidence="1">The sequence shown here is derived from an EMBL/GenBank/DDBJ whole genome shotgun (WGS) entry which is preliminary data.</text>
</comment>
<proteinExistence type="predicted"/>
<name>A0ABP6Z326_9ACTN</name>
<evidence type="ECO:0000313" key="2">
    <source>
        <dbReference type="Proteomes" id="UP001500707"/>
    </source>
</evidence>
<gene>
    <name evidence="1" type="ORF">GCM10022295_92140</name>
</gene>
<accession>A0ABP6Z326</accession>
<protein>
    <submittedName>
        <fullName evidence="1">Uncharacterized protein</fullName>
    </submittedName>
</protein>
<sequence length="79" mass="8168">MVFALADVQAEIDVDAVVTGHVLAPVLVLFPALTCGISVPASTLRRDCLPLSGIGARASNQRSANAFDPGDTTFSIIVD</sequence>
<evidence type="ECO:0000313" key="1">
    <source>
        <dbReference type="EMBL" id="GAA3597006.1"/>
    </source>
</evidence>